<protein>
    <recommendedName>
        <fullName evidence="7">Transcriptional regulator</fullName>
    </recommendedName>
</protein>
<keyword evidence="4" id="KW-0804">Transcription</keyword>
<dbReference type="EMBL" id="JPOS01000022">
    <property type="protein sequence ID" value="KGE88081.1"/>
    <property type="molecule type" value="Genomic_DNA"/>
</dbReference>
<keyword evidence="3" id="KW-0238">DNA-binding</keyword>
<proteinExistence type="inferred from homology"/>
<comment type="similarity">
    <text evidence="1">Belongs to the BlaI transcriptional regulatory family.</text>
</comment>
<name>A0A098S7K3_9BACT</name>
<dbReference type="OrthoDB" id="1098508at2"/>
<comment type="caution">
    <text evidence="5">The sequence shown here is derived from an EMBL/GenBank/DDBJ whole genome shotgun (WGS) entry which is preliminary data.</text>
</comment>
<dbReference type="STRING" id="1524460.IX84_11040"/>
<dbReference type="GO" id="GO:0045892">
    <property type="term" value="P:negative regulation of DNA-templated transcription"/>
    <property type="evidence" value="ECO:0007669"/>
    <property type="project" value="InterPro"/>
</dbReference>
<accession>A0A098S7K3</accession>
<dbReference type="RefSeq" id="WP_044219959.1">
    <property type="nucleotide sequence ID" value="NZ_CAKZLC010000113.1"/>
</dbReference>
<dbReference type="PIRSF" id="PIRSF019455">
    <property type="entry name" value="CopR_AtkY"/>
    <property type="match status" value="1"/>
</dbReference>
<evidence type="ECO:0000256" key="4">
    <source>
        <dbReference type="ARBA" id="ARBA00023163"/>
    </source>
</evidence>
<dbReference type="InterPro" id="IPR005650">
    <property type="entry name" value="BlaI_family"/>
</dbReference>
<evidence type="ECO:0008006" key="7">
    <source>
        <dbReference type="Google" id="ProtNLM"/>
    </source>
</evidence>
<dbReference type="Gene3D" id="1.10.10.10">
    <property type="entry name" value="Winged helix-like DNA-binding domain superfamily/Winged helix DNA-binding domain"/>
    <property type="match status" value="1"/>
</dbReference>
<dbReference type="Pfam" id="PF03965">
    <property type="entry name" value="Penicillinase_R"/>
    <property type="match status" value="1"/>
</dbReference>
<dbReference type="InterPro" id="IPR036390">
    <property type="entry name" value="WH_DNA-bd_sf"/>
</dbReference>
<evidence type="ECO:0000313" key="6">
    <source>
        <dbReference type="Proteomes" id="UP000029736"/>
    </source>
</evidence>
<dbReference type="Proteomes" id="UP000029736">
    <property type="component" value="Unassembled WGS sequence"/>
</dbReference>
<evidence type="ECO:0000256" key="3">
    <source>
        <dbReference type="ARBA" id="ARBA00023125"/>
    </source>
</evidence>
<keyword evidence="6" id="KW-1185">Reference proteome</keyword>
<dbReference type="AlphaFoldDB" id="A0A098S7K3"/>
<evidence type="ECO:0000256" key="2">
    <source>
        <dbReference type="ARBA" id="ARBA00023015"/>
    </source>
</evidence>
<keyword evidence="2" id="KW-0805">Transcription regulation</keyword>
<evidence type="ECO:0000256" key="1">
    <source>
        <dbReference type="ARBA" id="ARBA00011046"/>
    </source>
</evidence>
<dbReference type="GO" id="GO:0003677">
    <property type="term" value="F:DNA binding"/>
    <property type="evidence" value="ECO:0007669"/>
    <property type="project" value="UniProtKB-KW"/>
</dbReference>
<reference evidence="5 6" key="1">
    <citation type="journal article" date="2014" name="Int. J. Syst. Evol. Microbiol.">
        <title>Phaeodactylibacter xiamenensis gen. nov., sp. nov., a member of the family Saprospiraceae isolated from the marine alga Phaeodactylum tricornutum.</title>
        <authorList>
            <person name="Chen Z.Jr."/>
            <person name="Lei X."/>
            <person name="Lai Q."/>
            <person name="Li Y."/>
            <person name="Zhang B."/>
            <person name="Zhang J."/>
            <person name="Zhang H."/>
            <person name="Yang L."/>
            <person name="Zheng W."/>
            <person name="Tian Y."/>
            <person name="Yu Z."/>
            <person name="Xu H.Jr."/>
            <person name="Zheng T."/>
        </authorList>
    </citation>
    <scope>NUCLEOTIDE SEQUENCE [LARGE SCALE GENOMIC DNA]</scope>
    <source>
        <strain evidence="5 6">KD52</strain>
    </source>
</reference>
<dbReference type="SUPFAM" id="SSF46785">
    <property type="entry name" value="Winged helix' DNA-binding domain"/>
    <property type="match status" value="1"/>
</dbReference>
<dbReference type="InterPro" id="IPR036388">
    <property type="entry name" value="WH-like_DNA-bd_sf"/>
</dbReference>
<sequence length="127" mass="14393">MDYYPSDTELDILRVLWDKQPRTVREVHEVLSATKDVGYTTTLKQMQRMLDKGALHRQEDGRAHLYSTSLKAPKVQRSLLSRLTEKAFGGSAMDLVIQALGHGDPTADELDQLEQLIAEKKKQQKDG</sequence>
<gene>
    <name evidence="5" type="ORF">IX84_11040</name>
</gene>
<evidence type="ECO:0000313" key="5">
    <source>
        <dbReference type="EMBL" id="KGE88081.1"/>
    </source>
</evidence>
<organism evidence="5 6">
    <name type="scientific">Phaeodactylibacter xiamenensis</name>
    <dbReference type="NCBI Taxonomy" id="1524460"/>
    <lineage>
        <taxon>Bacteria</taxon>
        <taxon>Pseudomonadati</taxon>
        <taxon>Bacteroidota</taxon>
        <taxon>Saprospiria</taxon>
        <taxon>Saprospirales</taxon>
        <taxon>Haliscomenobacteraceae</taxon>
        <taxon>Phaeodactylibacter</taxon>
    </lineage>
</organism>